<dbReference type="SMART" id="SM00421">
    <property type="entry name" value="HTH_LUXR"/>
    <property type="match status" value="1"/>
</dbReference>
<dbReference type="RefSeq" id="WP_154115979.1">
    <property type="nucleotide sequence ID" value="NZ_WJXB01000001.1"/>
</dbReference>
<organism evidence="5 6">
    <name type="scientific">Paenibacillus monticola</name>
    <dbReference type="NCBI Taxonomy" id="2666075"/>
    <lineage>
        <taxon>Bacteria</taxon>
        <taxon>Bacillati</taxon>
        <taxon>Bacillota</taxon>
        <taxon>Bacilli</taxon>
        <taxon>Bacillales</taxon>
        <taxon>Paenibacillaceae</taxon>
        <taxon>Paenibacillus</taxon>
    </lineage>
</organism>
<proteinExistence type="predicted"/>
<dbReference type="PANTHER" id="PTHR44688:SF16">
    <property type="entry name" value="DNA-BINDING TRANSCRIPTIONAL ACTIVATOR DEVR_DOSR"/>
    <property type="match status" value="1"/>
</dbReference>
<dbReference type="Gene3D" id="1.10.10.10">
    <property type="entry name" value="Winged helix-like DNA-binding domain superfamily/Winged helix DNA-binding domain"/>
    <property type="match status" value="1"/>
</dbReference>
<dbReference type="GO" id="GO:0045892">
    <property type="term" value="P:negative regulation of DNA-templated transcription"/>
    <property type="evidence" value="ECO:0007669"/>
    <property type="project" value="UniProtKB-ARBA"/>
</dbReference>
<dbReference type="Pfam" id="PF00196">
    <property type="entry name" value="GerE"/>
    <property type="match status" value="1"/>
</dbReference>
<dbReference type="InterPro" id="IPR016032">
    <property type="entry name" value="Sig_transdc_resp-reg_C-effctor"/>
</dbReference>
<accession>A0A7X2H0Q4</accession>
<keyword evidence="6" id="KW-1185">Reference proteome</keyword>
<dbReference type="PANTHER" id="PTHR44688">
    <property type="entry name" value="DNA-BINDING TRANSCRIPTIONAL ACTIVATOR DEVR_DOSR"/>
    <property type="match status" value="1"/>
</dbReference>
<evidence type="ECO:0000256" key="3">
    <source>
        <dbReference type="ARBA" id="ARBA00023163"/>
    </source>
</evidence>
<evidence type="ECO:0000256" key="1">
    <source>
        <dbReference type="ARBA" id="ARBA00023015"/>
    </source>
</evidence>
<evidence type="ECO:0000313" key="6">
    <source>
        <dbReference type="Proteomes" id="UP000463051"/>
    </source>
</evidence>
<dbReference type="Proteomes" id="UP000463051">
    <property type="component" value="Unassembled WGS sequence"/>
</dbReference>
<dbReference type="CDD" id="cd06170">
    <property type="entry name" value="LuxR_C_like"/>
    <property type="match status" value="1"/>
</dbReference>
<dbReference type="Gene3D" id="3.30.450.40">
    <property type="match status" value="1"/>
</dbReference>
<dbReference type="AlphaFoldDB" id="A0A7X2H0Q4"/>
<reference evidence="5 6" key="1">
    <citation type="submission" date="2019-11" db="EMBL/GenBank/DDBJ databases">
        <title>Paenibacillus monticola sp. nov., a novel PGPR strain isolated from mountain sample in China.</title>
        <authorList>
            <person name="Zhao Q."/>
            <person name="Li H.-P."/>
            <person name="Zhang J.-L."/>
        </authorList>
    </citation>
    <scope>NUCLEOTIDE SEQUENCE [LARGE SCALE GENOMIC DNA]</scope>
    <source>
        <strain evidence="5 6">LC-T2</strain>
    </source>
</reference>
<evidence type="ECO:0000313" key="5">
    <source>
        <dbReference type="EMBL" id="MRN51422.1"/>
    </source>
</evidence>
<protein>
    <recommendedName>
        <fullName evidence="4">HTH luxR-type domain-containing protein</fullName>
    </recommendedName>
</protein>
<dbReference type="SUPFAM" id="SSF46894">
    <property type="entry name" value="C-terminal effector domain of the bipartite response regulators"/>
    <property type="match status" value="1"/>
</dbReference>
<name>A0A7X2H0Q4_9BACL</name>
<comment type="caution">
    <text evidence="5">The sequence shown here is derived from an EMBL/GenBank/DDBJ whole genome shotgun (WGS) entry which is preliminary data.</text>
</comment>
<feature type="domain" description="HTH luxR-type" evidence="4">
    <location>
        <begin position="636"/>
        <end position="701"/>
    </location>
</feature>
<evidence type="ECO:0000259" key="4">
    <source>
        <dbReference type="PROSITE" id="PS50043"/>
    </source>
</evidence>
<dbReference type="InterPro" id="IPR000792">
    <property type="entry name" value="Tscrpt_reg_LuxR_C"/>
</dbReference>
<keyword evidence="2" id="KW-0238">DNA-binding</keyword>
<keyword evidence="3" id="KW-0804">Transcription</keyword>
<evidence type="ECO:0000256" key="2">
    <source>
        <dbReference type="ARBA" id="ARBA00023125"/>
    </source>
</evidence>
<dbReference type="EMBL" id="WJXB01000001">
    <property type="protein sequence ID" value="MRN51422.1"/>
    <property type="molecule type" value="Genomic_DNA"/>
</dbReference>
<gene>
    <name evidence="5" type="ORF">GJB61_00165</name>
</gene>
<dbReference type="PROSITE" id="PS50043">
    <property type="entry name" value="HTH_LUXR_2"/>
    <property type="match status" value="1"/>
</dbReference>
<dbReference type="InterPro" id="IPR018771">
    <property type="entry name" value="PocR_dom"/>
</dbReference>
<sequence length="710" mass="80719">MRIKPLQSLQHLQDAYSSLCGLTIMIMDQEDNRLTEPSGLSEIVKLLLGYQKKSIEDSILNILDKVKDIQKPIVYETITGFKLLIAPIRVKEQTPYYIFAGAIVDESNLELIESRIFEDLPAQVWETWKAALVQTPTYGQKQVGKVLIQLEELAEMIRLLLDRGVEKGKHANRLQLLNLVHLMDSGDPKWLQGVLGVFTRVMGLEFAGFARNLINEEQYTVIETIGFKENATIQDASFSLGEGFLGQIGLTRQMGYWERSDWDPRVSFFTKRGIEPKVIICYPIKYQNLFFGLLFGGDSSVQELTEEQADTGALLANQLAADFYYLENEAYNERRKIRMKAFEEITQGILGIKDKEAFFQMLIDSIQRTVQTSFISMLLKEPKEKETSVYLCSNRSEEWGITYVENAELTYFKAGSSGLRMLRKPLYRQWNGVELLELPLVFEQKLFGVVGLVLEGDVKHMENMPFLNAINAIVLTKLQLETGLTTVSKADTVTLLHQNLLILNPEAFYKAMKVKELAQSFLKHMNGSHEEIERIAQASLLSDYEPALLSSCIGETSVVSLLREVRQYRSGKKNEAAGAEPETLLGKILLIVIWYCEHGDKEKTWILTLPISIDESLLRSFEYFLSSQTELGAPPLLESRGRLTHRENEILNNVLHGLTNLEIAEKLFISTHTVKNHITKIFGKLEVNGRAQAIAKIYQKTSWADPTQKR</sequence>
<dbReference type="InterPro" id="IPR036388">
    <property type="entry name" value="WH-like_DNA-bd_sf"/>
</dbReference>
<keyword evidence="1" id="KW-0805">Transcription regulation</keyword>
<dbReference type="PRINTS" id="PR00038">
    <property type="entry name" value="HTHLUXR"/>
</dbReference>
<dbReference type="GO" id="GO:0003677">
    <property type="term" value="F:DNA binding"/>
    <property type="evidence" value="ECO:0007669"/>
    <property type="project" value="UniProtKB-KW"/>
</dbReference>
<dbReference type="InterPro" id="IPR029016">
    <property type="entry name" value="GAF-like_dom_sf"/>
</dbReference>
<dbReference type="SUPFAM" id="SSF55781">
    <property type="entry name" value="GAF domain-like"/>
    <property type="match status" value="1"/>
</dbReference>
<dbReference type="Pfam" id="PF10114">
    <property type="entry name" value="PocR"/>
    <property type="match status" value="1"/>
</dbReference>